<sequence>MFKQVKPCQLNQPQNFCCNANDNIIRATFLDNLCFQFISCLQKLLIYINCWSTLILPSHNLVLYFSSIHQNWNLIVLRVSVSLVFEICL</sequence>
<accession>A0ABQ9EW57</accession>
<comment type="caution">
    <text evidence="1">The sequence shown here is derived from an EMBL/GenBank/DDBJ whole genome shotgun (WGS) entry which is preliminary data.</text>
</comment>
<protein>
    <submittedName>
        <fullName evidence="1">Uncharacterized protein</fullName>
    </submittedName>
</protein>
<evidence type="ECO:0000313" key="1">
    <source>
        <dbReference type="EMBL" id="KAJ8307812.1"/>
    </source>
</evidence>
<reference evidence="1 2" key="1">
    <citation type="submission" date="2022-12" db="EMBL/GenBank/DDBJ databases">
        <title>Chromosome-level genome of Tegillarca granosa.</title>
        <authorList>
            <person name="Kim J."/>
        </authorList>
    </citation>
    <scope>NUCLEOTIDE SEQUENCE [LARGE SCALE GENOMIC DNA]</scope>
    <source>
        <strain evidence="1">Teg-2019</strain>
        <tissue evidence="1">Adductor muscle</tissue>
    </source>
</reference>
<evidence type="ECO:0000313" key="2">
    <source>
        <dbReference type="Proteomes" id="UP001217089"/>
    </source>
</evidence>
<organism evidence="1 2">
    <name type="scientific">Tegillarca granosa</name>
    <name type="common">Malaysian cockle</name>
    <name type="synonym">Anadara granosa</name>
    <dbReference type="NCBI Taxonomy" id="220873"/>
    <lineage>
        <taxon>Eukaryota</taxon>
        <taxon>Metazoa</taxon>
        <taxon>Spiralia</taxon>
        <taxon>Lophotrochozoa</taxon>
        <taxon>Mollusca</taxon>
        <taxon>Bivalvia</taxon>
        <taxon>Autobranchia</taxon>
        <taxon>Pteriomorphia</taxon>
        <taxon>Arcoida</taxon>
        <taxon>Arcoidea</taxon>
        <taxon>Arcidae</taxon>
        <taxon>Tegillarca</taxon>
    </lineage>
</organism>
<name>A0ABQ9EW57_TEGGR</name>
<keyword evidence="2" id="KW-1185">Reference proteome</keyword>
<gene>
    <name evidence="1" type="ORF">KUTeg_014642</name>
</gene>
<dbReference type="Proteomes" id="UP001217089">
    <property type="component" value="Unassembled WGS sequence"/>
</dbReference>
<proteinExistence type="predicted"/>
<dbReference type="EMBL" id="JARBDR010000709">
    <property type="protein sequence ID" value="KAJ8307812.1"/>
    <property type="molecule type" value="Genomic_DNA"/>
</dbReference>